<feature type="transmembrane region" description="Helical" evidence="1">
    <location>
        <begin position="329"/>
        <end position="349"/>
    </location>
</feature>
<evidence type="ECO:0000313" key="4">
    <source>
        <dbReference type="Proteomes" id="UP000176377"/>
    </source>
</evidence>
<accession>A0A1F6DBK5</accession>
<evidence type="ECO:0000256" key="2">
    <source>
        <dbReference type="SAM" id="SignalP"/>
    </source>
</evidence>
<evidence type="ECO:0008006" key="5">
    <source>
        <dbReference type="Google" id="ProtNLM"/>
    </source>
</evidence>
<evidence type="ECO:0000256" key="1">
    <source>
        <dbReference type="SAM" id="Phobius"/>
    </source>
</evidence>
<dbReference type="EMBL" id="MFLA01000033">
    <property type="protein sequence ID" value="OGG58412.1"/>
    <property type="molecule type" value="Genomic_DNA"/>
</dbReference>
<dbReference type="Proteomes" id="UP000176377">
    <property type="component" value="Unassembled WGS sequence"/>
</dbReference>
<keyword evidence="1" id="KW-0812">Transmembrane</keyword>
<protein>
    <recommendedName>
        <fullName evidence="5">Ig-like domain-containing protein</fullName>
    </recommendedName>
</protein>
<comment type="caution">
    <text evidence="3">The sequence shown here is derived from an EMBL/GenBank/DDBJ whole genome shotgun (WGS) entry which is preliminary data.</text>
</comment>
<keyword evidence="2" id="KW-0732">Signal</keyword>
<feature type="signal peptide" evidence="2">
    <location>
        <begin position="1"/>
        <end position="35"/>
    </location>
</feature>
<keyword evidence="1" id="KW-1133">Transmembrane helix</keyword>
<evidence type="ECO:0000313" key="3">
    <source>
        <dbReference type="EMBL" id="OGG58412.1"/>
    </source>
</evidence>
<name>A0A1F6DBK5_9BACT</name>
<feature type="chain" id="PRO_5009523761" description="Ig-like domain-containing protein" evidence="2">
    <location>
        <begin position="36"/>
        <end position="379"/>
    </location>
</feature>
<dbReference type="AlphaFoldDB" id="A0A1F6DBK5"/>
<sequence length="379" mass="40223">MNSRSLIISRFFLAAVAIAAIVGMTGATSVTPAHADQNNDPTCWISASPTSVNDGGSTILTWGSSNVDSGWISDIGDVNGSGSRTVSNLHDDTTFTYTVYGNGHTNTCKTTVQVSGSGSGSGYPSCNIHPSQNNIQSGQSTTLNWTSTNAQSAHLSIDGNVATNGSYTVYPTNTTTYTLSVYGQNGQNNQCQTTVYVNGSGSCSNYPYCYNQYYGAPSCTINLGGYQYNQNQIYNQTATLSWTSQNATNAYITNIGSVAMNGAQAVYPQQNQLYTLTVSGPGGSATCRTGQYGYGSTYLYTSPPAYTSPYVSLSQIPYTGLDFGPVGTAVYFLALAFFAIAGGYLVVYYNGGVLRFSFAQEVKAAMRNQARVFRSIISK</sequence>
<proteinExistence type="predicted"/>
<gene>
    <name evidence="3" type="ORF">A2765_05695</name>
</gene>
<organism evidence="3 4">
    <name type="scientific">Candidatus Kaiserbacteria bacterium RIFCSPHIGHO2_01_FULL_56_24</name>
    <dbReference type="NCBI Taxonomy" id="1798487"/>
    <lineage>
        <taxon>Bacteria</taxon>
        <taxon>Candidatus Kaiseribacteriota</taxon>
    </lineage>
</organism>
<keyword evidence="1" id="KW-0472">Membrane</keyword>
<reference evidence="3 4" key="1">
    <citation type="journal article" date="2016" name="Nat. Commun.">
        <title>Thousands of microbial genomes shed light on interconnected biogeochemical processes in an aquifer system.</title>
        <authorList>
            <person name="Anantharaman K."/>
            <person name="Brown C.T."/>
            <person name="Hug L.A."/>
            <person name="Sharon I."/>
            <person name="Castelle C.J."/>
            <person name="Probst A.J."/>
            <person name="Thomas B.C."/>
            <person name="Singh A."/>
            <person name="Wilkins M.J."/>
            <person name="Karaoz U."/>
            <person name="Brodie E.L."/>
            <person name="Williams K.H."/>
            <person name="Hubbard S.S."/>
            <person name="Banfield J.F."/>
        </authorList>
    </citation>
    <scope>NUCLEOTIDE SEQUENCE [LARGE SCALE GENOMIC DNA]</scope>
</reference>